<protein>
    <submittedName>
        <fullName evidence="7">Secretion protein HlyD</fullName>
    </submittedName>
</protein>
<dbReference type="SUPFAM" id="SSF111369">
    <property type="entry name" value="HlyD-like secretion proteins"/>
    <property type="match status" value="3"/>
</dbReference>
<feature type="coiled-coil region" evidence="3">
    <location>
        <begin position="147"/>
        <end position="200"/>
    </location>
</feature>
<feature type="domain" description="YbhG-like alpha-helical hairpin" evidence="5">
    <location>
        <begin position="75"/>
        <end position="203"/>
    </location>
</feature>
<evidence type="ECO:0000313" key="8">
    <source>
        <dbReference type="Proteomes" id="UP000501168"/>
    </source>
</evidence>
<evidence type="ECO:0000259" key="6">
    <source>
        <dbReference type="Pfam" id="PF25990"/>
    </source>
</evidence>
<dbReference type="EMBL" id="CP050253">
    <property type="protein sequence ID" value="QIQ21485.1"/>
    <property type="molecule type" value="Genomic_DNA"/>
</dbReference>
<feature type="domain" description="YknX-like beta-barrel" evidence="6">
    <location>
        <begin position="242"/>
        <end position="322"/>
    </location>
</feature>
<dbReference type="InterPro" id="IPR050465">
    <property type="entry name" value="UPF0194_transport"/>
</dbReference>
<evidence type="ECO:0000313" key="7">
    <source>
        <dbReference type="EMBL" id="QIQ21485.1"/>
    </source>
</evidence>
<dbReference type="RefSeq" id="WP_166916344.1">
    <property type="nucleotide sequence ID" value="NZ_CP050253.1"/>
</dbReference>
<evidence type="ECO:0000256" key="3">
    <source>
        <dbReference type="SAM" id="Coils"/>
    </source>
</evidence>
<dbReference type="GO" id="GO:0042597">
    <property type="term" value="C:periplasmic space"/>
    <property type="evidence" value="ECO:0007669"/>
    <property type="project" value="UniProtKB-SubCell"/>
</dbReference>
<keyword evidence="2 3" id="KW-0175">Coiled coil</keyword>
<accession>A0A6G9IB74</accession>
<organism evidence="7 8">
    <name type="scientific">Zophobihabitans entericus</name>
    <dbReference type="NCBI Taxonomy" id="1635327"/>
    <lineage>
        <taxon>Bacteria</taxon>
        <taxon>Pseudomonadati</taxon>
        <taxon>Pseudomonadota</taxon>
        <taxon>Gammaproteobacteria</taxon>
        <taxon>Orbales</taxon>
        <taxon>Orbaceae</taxon>
        <taxon>Zophobihabitans</taxon>
    </lineage>
</organism>
<dbReference type="PANTHER" id="PTHR32347">
    <property type="entry name" value="EFFLUX SYSTEM COMPONENT YKNX-RELATED"/>
    <property type="match status" value="1"/>
</dbReference>
<gene>
    <name evidence="7" type="primary">hlyD</name>
    <name evidence="7" type="ORF">IPMB12_07190</name>
</gene>
<dbReference type="InterPro" id="IPR059052">
    <property type="entry name" value="HH_YbhG-like"/>
</dbReference>
<reference evidence="7 8" key="1">
    <citation type="submission" date="2020-03" db="EMBL/GenBank/DDBJ databases">
        <title>Complete genome sequence of Orbus sp. IPMB12 (BCRC 80908).</title>
        <authorList>
            <person name="Lo W.-S."/>
            <person name="Chang T.-H."/>
            <person name="Kuo C.-H."/>
        </authorList>
    </citation>
    <scope>NUCLEOTIDE SEQUENCE [LARGE SCALE GENOMIC DNA]</scope>
    <source>
        <strain evidence="7 8">IPMB12</strain>
    </source>
</reference>
<dbReference type="Pfam" id="PF25881">
    <property type="entry name" value="HH_YBHG"/>
    <property type="match status" value="1"/>
</dbReference>
<keyword evidence="4" id="KW-0812">Transmembrane</keyword>
<keyword evidence="4" id="KW-1133">Transmembrane helix</keyword>
<dbReference type="Gene3D" id="1.10.287.470">
    <property type="entry name" value="Helix hairpin bin"/>
    <property type="match status" value="2"/>
</dbReference>
<evidence type="ECO:0000259" key="5">
    <source>
        <dbReference type="Pfam" id="PF25881"/>
    </source>
</evidence>
<dbReference type="InParanoid" id="A0A6G9IB74"/>
<dbReference type="KEGG" id="orb:IPMB12_07190"/>
<dbReference type="InterPro" id="IPR058636">
    <property type="entry name" value="Beta-barrel_YknX"/>
</dbReference>
<dbReference type="AlphaFoldDB" id="A0A6G9IB74"/>
<proteinExistence type="predicted"/>
<dbReference type="Gene3D" id="2.40.30.170">
    <property type="match status" value="1"/>
</dbReference>
<keyword evidence="8" id="KW-1185">Reference proteome</keyword>
<keyword evidence="4" id="KW-0472">Membrane</keyword>
<dbReference type="Pfam" id="PF25990">
    <property type="entry name" value="Beta-barrel_YknX"/>
    <property type="match status" value="1"/>
</dbReference>
<dbReference type="FunCoup" id="A0A6G9IB74">
    <property type="interactions" value="46"/>
</dbReference>
<evidence type="ECO:0000256" key="2">
    <source>
        <dbReference type="ARBA" id="ARBA00023054"/>
    </source>
</evidence>
<sequence>MSLSIKKIIMIVVVIVIAAAVYLLWPKSESGINKLYGNVDIRSVNTSFRVGGRLIESLVDEGDTVKEGDILARIDLTPYQIARSKAVANLAASKAQLDLMLSGYRTEEIDQAKAQVEQYKAAYQYADSTYQRQVALAKTEAISKDQLDNTRAARDQAKAALQTAEDKLTQYLNGNREEDIEAAKANVDLAAAELAQAELNLSDTTLYSPANGTILTRIVEPGTLLSAGSYVYSISLTSPVWIRAYVDEVNLAYAKPGQEVLVYTDAKPDKPYKGQIGFVSPTAEFTPKSVETEVLRTSLVYRLRIIVTDSDDMLRQGMPVTIKFAE</sequence>
<dbReference type="Proteomes" id="UP000501168">
    <property type="component" value="Chromosome"/>
</dbReference>
<feature type="transmembrane region" description="Helical" evidence="4">
    <location>
        <begin position="7"/>
        <end position="25"/>
    </location>
</feature>
<dbReference type="PANTHER" id="PTHR32347:SF29">
    <property type="entry name" value="UPF0194 MEMBRANE PROTEIN YBHG"/>
    <property type="match status" value="1"/>
</dbReference>
<evidence type="ECO:0000256" key="1">
    <source>
        <dbReference type="ARBA" id="ARBA00004196"/>
    </source>
</evidence>
<evidence type="ECO:0000256" key="4">
    <source>
        <dbReference type="SAM" id="Phobius"/>
    </source>
</evidence>
<name>A0A6G9IB74_9GAMM</name>
<dbReference type="Gene3D" id="2.40.50.100">
    <property type="match status" value="2"/>
</dbReference>
<dbReference type="NCBIfam" id="NF002939">
    <property type="entry name" value="PRK03598.1"/>
    <property type="match status" value="1"/>
</dbReference>
<comment type="subcellular location">
    <subcellularLocation>
        <location evidence="1">Cell envelope</location>
    </subcellularLocation>
</comment>